<evidence type="ECO:0000313" key="3">
    <source>
        <dbReference type="Proteomes" id="UP000027581"/>
    </source>
</evidence>
<feature type="non-terminal residue" evidence="2">
    <location>
        <position position="1"/>
    </location>
</feature>
<dbReference type="VEuPathDB" id="PlasmoDB:PRCDC_0036000"/>
<dbReference type="VEuPathDB" id="PlasmoDB:PRG01_0415200"/>
<evidence type="ECO:0000313" key="2">
    <source>
        <dbReference type="EMBL" id="CDO61725.1"/>
    </source>
</evidence>
<gene>
    <name evidence="2" type="primary">RIF</name>
    <name evidence="2" type="ORF">PRCDC_0036000</name>
</gene>
<dbReference type="AlphaFoldDB" id="A0A060RQC0"/>
<accession>A0A060RQC0</accession>
<keyword evidence="3" id="KW-1185">Reference proteome</keyword>
<sequence>DKMEKNCLKCGYGLGGALTSWQILGYTGIYGWASYATALAHNAGVKAGIKEALDILSEIPGIESLSGVNLSKMINGTNFNRPMELVNILQGLNIKLCDSSSNQLFCAFAKNENGKLLAQAAQNASQAGITEAASVQGPKVAFIKTSTADLSYNMIVSGITILIIVILMVIIYLILRYRKKKKMKKKLQYIKFLKE</sequence>
<feature type="transmembrane region" description="Helical" evidence="1">
    <location>
        <begin position="154"/>
        <end position="175"/>
    </location>
</feature>
<dbReference type="EMBL" id="HG810483">
    <property type="protein sequence ID" value="CDO61725.1"/>
    <property type="molecule type" value="Genomic_DNA"/>
</dbReference>
<name>A0A060RQC0_PLARE</name>
<evidence type="ECO:0000256" key="1">
    <source>
        <dbReference type="SAM" id="Phobius"/>
    </source>
</evidence>
<organism evidence="2 3">
    <name type="scientific">Plasmodium reichenowi</name>
    <dbReference type="NCBI Taxonomy" id="5854"/>
    <lineage>
        <taxon>Eukaryota</taxon>
        <taxon>Sar</taxon>
        <taxon>Alveolata</taxon>
        <taxon>Apicomplexa</taxon>
        <taxon>Aconoidasida</taxon>
        <taxon>Haemosporida</taxon>
        <taxon>Plasmodiidae</taxon>
        <taxon>Plasmodium</taxon>
        <taxon>Plasmodium (Laverania)</taxon>
    </lineage>
</organism>
<reference evidence="2" key="1">
    <citation type="submission" date="2014-01" db="EMBL/GenBank/DDBJ databases">
        <authorList>
            <person name="Aslett M."/>
        </authorList>
    </citation>
    <scope>NUCLEOTIDE SEQUENCE</scope>
    <source>
        <strain evidence="2">CDC</strain>
    </source>
</reference>
<dbReference type="Proteomes" id="UP000027581">
    <property type="component" value="Unassembled WGS sequence"/>
</dbReference>
<dbReference type="InterPro" id="IPR006373">
    <property type="entry name" value="VSA_Rifin"/>
</dbReference>
<keyword evidence="1" id="KW-0472">Membrane</keyword>
<proteinExistence type="predicted"/>
<protein>
    <submittedName>
        <fullName evidence="2">Rifin</fullName>
    </submittedName>
</protein>
<dbReference type="Pfam" id="PF02009">
    <property type="entry name" value="RIFIN"/>
    <property type="match status" value="1"/>
</dbReference>
<keyword evidence="1" id="KW-1133">Transmembrane helix</keyword>
<keyword evidence="1" id="KW-0812">Transmembrane</keyword>
<reference evidence="2" key="2">
    <citation type="submission" date="2014-05" db="EMBL/GenBank/DDBJ databases">
        <title>The genome sequences of chimpanzee malaria parasites reveal the path to human adaptation.</title>
        <authorList>
            <person name="Otto T.D."/>
            <person name="Rayner J.C."/>
            <person name="Boehme U."/>
            <person name="Pain A."/>
            <person name="Spottiswoode N."/>
            <person name="Sanders M."/>
            <person name="Quail M."/>
            <person name="Ollomo B."/>
            <person name="Renaud F."/>
            <person name="Thomas A.W."/>
            <person name="Prugnolle F."/>
            <person name="Conway D.J."/>
            <person name="Newbold C."/>
            <person name="Berriman M."/>
        </authorList>
    </citation>
    <scope>NUCLEOTIDE SEQUENCE [LARGE SCALE GENOMIC DNA]</scope>
    <source>
        <strain evidence="2">CDC</strain>
    </source>
</reference>